<name>A0AAV3QPF5_LITER</name>
<gene>
    <name evidence="1" type="ORF">LIER_21193</name>
</gene>
<proteinExistence type="predicted"/>
<protein>
    <recommendedName>
        <fullName evidence="3">Reverse transcriptase</fullName>
    </recommendedName>
</protein>
<keyword evidence="2" id="KW-1185">Reference proteome</keyword>
<evidence type="ECO:0000313" key="1">
    <source>
        <dbReference type="EMBL" id="GAA0165914.1"/>
    </source>
</evidence>
<dbReference type="Proteomes" id="UP001454036">
    <property type="component" value="Unassembled WGS sequence"/>
</dbReference>
<organism evidence="1 2">
    <name type="scientific">Lithospermum erythrorhizon</name>
    <name type="common">Purple gromwell</name>
    <name type="synonym">Lithospermum officinale var. erythrorhizon</name>
    <dbReference type="NCBI Taxonomy" id="34254"/>
    <lineage>
        <taxon>Eukaryota</taxon>
        <taxon>Viridiplantae</taxon>
        <taxon>Streptophyta</taxon>
        <taxon>Embryophyta</taxon>
        <taxon>Tracheophyta</taxon>
        <taxon>Spermatophyta</taxon>
        <taxon>Magnoliopsida</taxon>
        <taxon>eudicotyledons</taxon>
        <taxon>Gunneridae</taxon>
        <taxon>Pentapetalae</taxon>
        <taxon>asterids</taxon>
        <taxon>lamiids</taxon>
        <taxon>Boraginales</taxon>
        <taxon>Boraginaceae</taxon>
        <taxon>Boraginoideae</taxon>
        <taxon>Lithospermeae</taxon>
        <taxon>Lithospermum</taxon>
    </lineage>
</organism>
<evidence type="ECO:0000313" key="2">
    <source>
        <dbReference type="Proteomes" id="UP001454036"/>
    </source>
</evidence>
<dbReference type="AlphaFoldDB" id="A0AAV3QPF5"/>
<comment type="caution">
    <text evidence="1">The sequence shown here is derived from an EMBL/GenBank/DDBJ whole genome shotgun (WGS) entry which is preliminary data.</text>
</comment>
<sequence>MDLDFYKQLFSSQSGGLQLTQPLSGISRFTEAQNVLMEMLFKVEDVRRSLFSMKGGKASGLDGITAKVFQFYWDSVGLDLFQMVLDCVNEGKFLRKFNFTLITLVPKVPKPINKGQFCPIVLCNTVAKLIGKVLARHLKQFLHQLSQIQKVHFYLID</sequence>
<evidence type="ECO:0008006" key="3">
    <source>
        <dbReference type="Google" id="ProtNLM"/>
    </source>
</evidence>
<accession>A0AAV3QPF5</accession>
<reference evidence="1 2" key="1">
    <citation type="submission" date="2024-01" db="EMBL/GenBank/DDBJ databases">
        <title>The complete chloroplast genome sequence of Lithospermum erythrorhizon: insights into the phylogenetic relationship among Boraginaceae species and the maternal lineages of purple gromwells.</title>
        <authorList>
            <person name="Okada T."/>
            <person name="Watanabe K."/>
        </authorList>
    </citation>
    <scope>NUCLEOTIDE SEQUENCE [LARGE SCALE GENOMIC DNA]</scope>
</reference>
<dbReference type="EMBL" id="BAABME010005535">
    <property type="protein sequence ID" value="GAA0165914.1"/>
    <property type="molecule type" value="Genomic_DNA"/>
</dbReference>